<keyword evidence="2" id="KW-1185">Reference proteome</keyword>
<gene>
    <name evidence="1" type="ORF">N1851_006973</name>
</gene>
<proteinExistence type="predicted"/>
<protein>
    <submittedName>
        <fullName evidence="1">Uncharacterized protein</fullName>
    </submittedName>
</protein>
<name>A0AA47N3M8_MERPO</name>
<evidence type="ECO:0000313" key="2">
    <source>
        <dbReference type="Proteomes" id="UP001174136"/>
    </source>
</evidence>
<evidence type="ECO:0000313" key="1">
    <source>
        <dbReference type="EMBL" id="KAK0151722.1"/>
    </source>
</evidence>
<accession>A0AA47N3M8</accession>
<organism evidence="1 2">
    <name type="scientific">Merluccius polli</name>
    <name type="common">Benguela hake</name>
    <name type="synonym">Merluccius cadenati</name>
    <dbReference type="NCBI Taxonomy" id="89951"/>
    <lineage>
        <taxon>Eukaryota</taxon>
        <taxon>Metazoa</taxon>
        <taxon>Chordata</taxon>
        <taxon>Craniata</taxon>
        <taxon>Vertebrata</taxon>
        <taxon>Euteleostomi</taxon>
        <taxon>Actinopterygii</taxon>
        <taxon>Neopterygii</taxon>
        <taxon>Teleostei</taxon>
        <taxon>Neoteleostei</taxon>
        <taxon>Acanthomorphata</taxon>
        <taxon>Zeiogadaria</taxon>
        <taxon>Gadariae</taxon>
        <taxon>Gadiformes</taxon>
        <taxon>Gadoidei</taxon>
        <taxon>Merlucciidae</taxon>
        <taxon>Merluccius</taxon>
    </lineage>
</organism>
<dbReference type="AlphaFoldDB" id="A0AA47N3M8"/>
<comment type="caution">
    <text evidence="1">The sequence shown here is derived from an EMBL/GenBank/DDBJ whole genome shotgun (WGS) entry which is preliminary data.</text>
</comment>
<sequence length="133" mass="14726">MDEALCVKMTNIMHTAYYVAKEELLSHSLGHCMASTGLEDNFQTVIGLTKPVLGSSWTFIIWRGKLLNKIKSPLENELIHVRFLSTEGPVNAYLSIQDVKHGNAVGILNAIHAAFEEAGMSDWKERLAVTGQL</sequence>
<dbReference type="EMBL" id="JAOPHQ010001173">
    <property type="protein sequence ID" value="KAK0151722.1"/>
    <property type="molecule type" value="Genomic_DNA"/>
</dbReference>
<reference evidence="1" key="1">
    <citation type="journal article" date="2023" name="Front. Mar. Sci.">
        <title>A new Merluccius polli reference genome to investigate the effects of global change in West African waters.</title>
        <authorList>
            <person name="Mateo J.L."/>
            <person name="Blanco-Fernandez C."/>
            <person name="Garcia-Vazquez E."/>
            <person name="Machado-Schiaffino G."/>
        </authorList>
    </citation>
    <scope>NUCLEOTIDE SEQUENCE</scope>
    <source>
        <strain evidence="1">C29</strain>
        <tissue evidence="1">Fin</tissue>
    </source>
</reference>
<dbReference type="Proteomes" id="UP001174136">
    <property type="component" value="Unassembled WGS sequence"/>
</dbReference>